<organism evidence="1 2">
    <name type="scientific">Paramecium sonneborni</name>
    <dbReference type="NCBI Taxonomy" id="65129"/>
    <lineage>
        <taxon>Eukaryota</taxon>
        <taxon>Sar</taxon>
        <taxon>Alveolata</taxon>
        <taxon>Ciliophora</taxon>
        <taxon>Intramacronucleata</taxon>
        <taxon>Oligohymenophorea</taxon>
        <taxon>Peniculida</taxon>
        <taxon>Parameciidae</taxon>
        <taxon>Paramecium</taxon>
    </lineage>
</organism>
<comment type="caution">
    <text evidence="1">The sequence shown here is derived from an EMBL/GenBank/DDBJ whole genome shotgun (WGS) entry which is preliminary data.</text>
</comment>
<dbReference type="Proteomes" id="UP000692954">
    <property type="component" value="Unassembled WGS sequence"/>
</dbReference>
<sequence>MKNIMRIILQLETNINKEQEQDYGSGNKIIKQCIKNNSGCGFYNKDGKKSGIWKELHPKYSEIAN</sequence>
<reference evidence="1" key="1">
    <citation type="submission" date="2021-01" db="EMBL/GenBank/DDBJ databases">
        <authorList>
            <consortium name="Genoscope - CEA"/>
            <person name="William W."/>
        </authorList>
    </citation>
    <scope>NUCLEOTIDE SEQUENCE</scope>
</reference>
<proteinExistence type="predicted"/>
<evidence type="ECO:0000313" key="2">
    <source>
        <dbReference type="Proteomes" id="UP000692954"/>
    </source>
</evidence>
<dbReference type="AlphaFoldDB" id="A0A8S1RF09"/>
<keyword evidence="2" id="KW-1185">Reference proteome</keyword>
<protein>
    <submittedName>
        <fullName evidence="1">Uncharacterized protein</fullName>
    </submittedName>
</protein>
<accession>A0A8S1RF09</accession>
<name>A0A8S1RF09_9CILI</name>
<gene>
    <name evidence="1" type="ORF">PSON_ATCC_30995.1.T1580008</name>
</gene>
<dbReference type="EMBL" id="CAJJDN010000158">
    <property type="protein sequence ID" value="CAD8125285.1"/>
    <property type="molecule type" value="Genomic_DNA"/>
</dbReference>
<evidence type="ECO:0000313" key="1">
    <source>
        <dbReference type="EMBL" id="CAD8125285.1"/>
    </source>
</evidence>